<protein>
    <submittedName>
        <fullName evidence="1">Uncharacterized protein</fullName>
    </submittedName>
</protein>
<name>A0A4R1BL52_9PROT</name>
<evidence type="ECO:0000313" key="2">
    <source>
        <dbReference type="Proteomes" id="UP000295443"/>
    </source>
</evidence>
<accession>A0A4R1BL52</accession>
<gene>
    <name evidence="1" type="ORF">EZJ19_03530</name>
</gene>
<organism evidence="1 2">
    <name type="scientific">Parasulfuritortus cantonensis</name>
    <dbReference type="NCBI Taxonomy" id="2528202"/>
    <lineage>
        <taxon>Bacteria</taxon>
        <taxon>Pseudomonadati</taxon>
        <taxon>Pseudomonadota</taxon>
        <taxon>Betaproteobacteria</taxon>
        <taxon>Nitrosomonadales</taxon>
        <taxon>Thiobacillaceae</taxon>
        <taxon>Parasulfuritortus</taxon>
    </lineage>
</organism>
<dbReference type="AlphaFoldDB" id="A0A4R1BL52"/>
<dbReference type="RefSeq" id="WP_131444907.1">
    <property type="nucleotide sequence ID" value="NZ_SJZB01000013.1"/>
</dbReference>
<reference evidence="1 2" key="1">
    <citation type="submission" date="2019-03" db="EMBL/GenBank/DDBJ databases">
        <title>Genome sequence of Thiobacillaceae bacterium LSR1, a sulfur-oxidizing bacterium isolated from freshwater sediment.</title>
        <authorList>
            <person name="Li S."/>
        </authorList>
    </citation>
    <scope>NUCLEOTIDE SEQUENCE [LARGE SCALE GENOMIC DNA]</scope>
    <source>
        <strain evidence="1 2">LSR1</strain>
    </source>
</reference>
<sequence length="65" mass="6791">MFLEIVDHPAVGLSGQREGALQAGVGGRALGDVAMPNYAGFAVHSRATTLSSRARTLLDLLHLGF</sequence>
<dbReference type="Proteomes" id="UP000295443">
    <property type="component" value="Unassembled WGS sequence"/>
</dbReference>
<dbReference type="EMBL" id="SJZB01000013">
    <property type="protein sequence ID" value="TCJ17988.1"/>
    <property type="molecule type" value="Genomic_DNA"/>
</dbReference>
<keyword evidence="2" id="KW-1185">Reference proteome</keyword>
<evidence type="ECO:0000313" key="1">
    <source>
        <dbReference type="EMBL" id="TCJ17988.1"/>
    </source>
</evidence>
<comment type="caution">
    <text evidence="1">The sequence shown here is derived from an EMBL/GenBank/DDBJ whole genome shotgun (WGS) entry which is preliminary data.</text>
</comment>
<proteinExistence type="predicted"/>